<name>A0A1Y6JSV3_PSEVI</name>
<organism evidence="2 3">
    <name type="scientific">Pseudomonas viridiflava</name>
    <name type="common">Phytomonas viridiflava</name>
    <dbReference type="NCBI Taxonomy" id="33069"/>
    <lineage>
        <taxon>Bacteria</taxon>
        <taxon>Pseudomonadati</taxon>
        <taxon>Pseudomonadota</taxon>
        <taxon>Gammaproteobacteria</taxon>
        <taxon>Pseudomonadales</taxon>
        <taxon>Pseudomonadaceae</taxon>
        <taxon>Pseudomonas</taxon>
    </lineage>
</organism>
<sequence length="233" mass="26392">MVSIFLKAFLATVCMFSAITNAAELNLSAEGESLYFKALPSLEKIDELNNEIFSVRDELSANEKFPDQKREEVKTELQGLLKEALPLLTRSAEELNPAAQYRLAVMVSNFESGQQAAEKVCTLLRSSFSQSFTPAGLQMLSYCFDEVKTPEFRALVDALPDDETLYGKYYPQPAMRPSCDKGSRSRSNPIVWIDERSFRANFYMSYATQMSRKNDGQERLRYLKKAAEHGCNK</sequence>
<gene>
    <name evidence="2" type="ORF">CFBP1590__5440</name>
</gene>
<feature type="chain" id="PRO_5012531767" evidence="1">
    <location>
        <begin position="23"/>
        <end position="233"/>
    </location>
</feature>
<feature type="signal peptide" evidence="1">
    <location>
        <begin position="1"/>
        <end position="22"/>
    </location>
</feature>
<reference evidence="2 3" key="1">
    <citation type="submission" date="2017-05" db="EMBL/GenBank/DDBJ databases">
        <authorList>
            <person name="Song R."/>
            <person name="Chenine A.L."/>
            <person name="Ruprecht R.M."/>
        </authorList>
    </citation>
    <scope>NUCLEOTIDE SEQUENCE [LARGE SCALE GENOMIC DNA]</scope>
    <source>
        <strain evidence="2 3">CFBP 1590</strain>
    </source>
</reference>
<dbReference type="AlphaFoldDB" id="A0A1Y6JSV3"/>
<dbReference type="Proteomes" id="UP000196842">
    <property type="component" value="Chromosome I"/>
</dbReference>
<dbReference type="KEGG" id="pvd:CFBP1590__5440"/>
<evidence type="ECO:0000313" key="3">
    <source>
        <dbReference type="Proteomes" id="UP000196842"/>
    </source>
</evidence>
<proteinExistence type="predicted"/>
<accession>A0A1Y6JSV3</accession>
<evidence type="ECO:0000256" key="1">
    <source>
        <dbReference type="SAM" id="SignalP"/>
    </source>
</evidence>
<protein>
    <submittedName>
        <fullName evidence="2">Uncharacterized protein</fullName>
    </submittedName>
</protein>
<keyword evidence="1" id="KW-0732">Signal</keyword>
<dbReference type="EMBL" id="LT855380">
    <property type="protein sequence ID" value="SMS13026.1"/>
    <property type="molecule type" value="Genomic_DNA"/>
</dbReference>
<evidence type="ECO:0000313" key="2">
    <source>
        <dbReference type="EMBL" id="SMS13026.1"/>
    </source>
</evidence>